<evidence type="ECO:0000259" key="10">
    <source>
        <dbReference type="Pfam" id="PF00593"/>
    </source>
</evidence>
<dbReference type="InterPro" id="IPR023996">
    <property type="entry name" value="TonB-dep_OMP_SusC/RagA"/>
</dbReference>
<comment type="subcellular location">
    <subcellularLocation>
        <location evidence="1 8">Cell outer membrane</location>
        <topology evidence="1 8">Multi-pass membrane protein</topology>
    </subcellularLocation>
</comment>
<dbReference type="AlphaFoldDB" id="A0A4Q0PJL5"/>
<dbReference type="Gene3D" id="2.40.170.20">
    <property type="entry name" value="TonB-dependent receptor, beta-barrel domain"/>
    <property type="match status" value="1"/>
</dbReference>
<dbReference type="PROSITE" id="PS52016">
    <property type="entry name" value="TONB_DEPENDENT_REC_3"/>
    <property type="match status" value="1"/>
</dbReference>
<evidence type="ECO:0000256" key="7">
    <source>
        <dbReference type="ARBA" id="ARBA00023237"/>
    </source>
</evidence>
<feature type="domain" description="TonB-dependent receptor plug" evidence="11">
    <location>
        <begin position="128"/>
        <end position="234"/>
    </location>
</feature>
<dbReference type="InterPro" id="IPR037066">
    <property type="entry name" value="Plug_dom_sf"/>
</dbReference>
<keyword evidence="2 8" id="KW-0813">Transport</keyword>
<name>A0A4Q0PJL5_9FLAO</name>
<feature type="domain" description="TonB-dependent receptor-like beta-barrel" evidence="10">
    <location>
        <begin position="449"/>
        <end position="887"/>
    </location>
</feature>
<accession>A0A4Q0PJL5</accession>
<keyword evidence="4 8" id="KW-0812">Transmembrane</keyword>
<dbReference type="SUPFAM" id="SSF49464">
    <property type="entry name" value="Carboxypeptidase regulatory domain-like"/>
    <property type="match status" value="1"/>
</dbReference>
<organism evidence="12 13">
    <name type="scientific">Leeuwenhoekiella marinoflava</name>
    <dbReference type="NCBI Taxonomy" id="988"/>
    <lineage>
        <taxon>Bacteria</taxon>
        <taxon>Pseudomonadati</taxon>
        <taxon>Bacteroidota</taxon>
        <taxon>Flavobacteriia</taxon>
        <taxon>Flavobacteriales</taxon>
        <taxon>Flavobacteriaceae</taxon>
        <taxon>Leeuwenhoekiella</taxon>
    </lineage>
</organism>
<comment type="similarity">
    <text evidence="8 9">Belongs to the TonB-dependent receptor family.</text>
</comment>
<evidence type="ECO:0000256" key="2">
    <source>
        <dbReference type="ARBA" id="ARBA00022448"/>
    </source>
</evidence>
<dbReference type="RefSeq" id="WP_241652630.1">
    <property type="nucleotide sequence ID" value="NZ_QOVL01000014.1"/>
</dbReference>
<reference evidence="12 13" key="1">
    <citation type="submission" date="2018-07" db="EMBL/GenBank/DDBJ databases">
        <title>Leeuwenhoekiella genomics.</title>
        <authorList>
            <person name="Tahon G."/>
            <person name="Willems A."/>
        </authorList>
    </citation>
    <scope>NUCLEOTIDE SEQUENCE [LARGE SCALE GENOMIC DNA]</scope>
    <source>
        <strain evidence="12 13">LMG 1345</strain>
    </source>
</reference>
<sequence length="1037" mass="114224">MMRNRHTNFLIPKKAGFFVVLLSCFFIGNTFSQDTRTITGTITAADDGMPLPGVNVVVEGTNYATVTDFDGNFEVQVPGNDNNLVISYVGFLTKNVAVGTQNTFTISLETDVQSLSEVVVVGYGTVKKSDLTGAVGTIDSESLTERNITNPVESLQGLVPGVQVSNSTGRIGDGFNITIRGQNSIGGGGDPLFVVDGVPTDNIDFLNPQDIERMDILKDASSTAIYGSRGSNGVVIVTTRSGAGAKGGLKVSVESFVGVKNVARLPELMEPQTWWDYHQSAYLATAGTDPNTGAVSAATLADAVGGNGSNTELLRRVAENQSFDWYDAVLKTGIQQNTYVNASGRAENGLGYNLGIGYQNETGVIDNEELDKYTLKLGVDHKINDKFTLGTNATVTLINQDQGSGNAMQQAFRLNPFLDPYDLDGVTLFPLPGKLTDENGDFIINKTSTYNPLLEINNTINNLRRWNVIGNTYFQYQPLEWLSFKTSFAAGYTHSRRGQSWGALTNRGANNNNLPSAELSNSQNFNYTWDNQFNITKTFDEKHNLNFLGLYSMFSNRNESSFSSSRNMPFDNSFYNIGSGEQGTFDIGSGFNKNTLRSYALRLNYSYNDKYLLTLSNRWDGSSVFPKENRWDSFPSAALGWNISNEDFLTDSKTINNLKLRMSFGYTGNNIISPYSSLNTLNSQTYYDYAGSVSNGFVSTQIANAQLQWERTREFNVGVDFGLLRDRITGSIDVYDRLSDDLLFTQDLPSETGFSNINANVASVNNRGVELALTTRNIQTEDVTWTTSFTFTKNTNELRSIYGQSEVDDIGNNLFLGESLDAIYNYKFTGIWQADEVSEAAGYGMEEGQEKLLDVNDDGRYTPDGDRIILGSSNPDWTGSFFSSLKVKNFDLSASVIVTEGVFTYSPYHSNFANVNDRGRQKIDLDVYIPQNEAGLTPNASTQYPQSQNAGRFWDDNGIGYYKDASFVKVKNIALGYNLGTQALESLGFSQLRIYANVLNPFVFTEYDGYDPEWAGASLNVGRPSAVIYQLGFNLKL</sequence>
<dbReference type="InterPro" id="IPR000531">
    <property type="entry name" value="Beta-barrel_TonB"/>
</dbReference>
<dbReference type="InterPro" id="IPR023997">
    <property type="entry name" value="TonB-dep_OMP_SusC/RagA_CS"/>
</dbReference>
<dbReference type="NCBIfam" id="TIGR04056">
    <property type="entry name" value="OMP_RagA_SusC"/>
    <property type="match status" value="1"/>
</dbReference>
<dbReference type="InterPro" id="IPR039426">
    <property type="entry name" value="TonB-dep_rcpt-like"/>
</dbReference>
<evidence type="ECO:0000256" key="8">
    <source>
        <dbReference type="PROSITE-ProRule" id="PRU01360"/>
    </source>
</evidence>
<dbReference type="EMBL" id="QOVL01000014">
    <property type="protein sequence ID" value="RXG27628.1"/>
    <property type="molecule type" value="Genomic_DNA"/>
</dbReference>
<evidence type="ECO:0000256" key="4">
    <source>
        <dbReference type="ARBA" id="ARBA00022692"/>
    </source>
</evidence>
<keyword evidence="7 8" id="KW-0998">Cell outer membrane</keyword>
<evidence type="ECO:0000313" key="13">
    <source>
        <dbReference type="Proteomes" id="UP000290608"/>
    </source>
</evidence>
<evidence type="ECO:0000256" key="6">
    <source>
        <dbReference type="ARBA" id="ARBA00023136"/>
    </source>
</evidence>
<dbReference type="Pfam" id="PF00593">
    <property type="entry name" value="TonB_dep_Rec_b-barrel"/>
    <property type="match status" value="1"/>
</dbReference>
<keyword evidence="6 8" id="KW-0472">Membrane</keyword>
<evidence type="ECO:0000259" key="11">
    <source>
        <dbReference type="Pfam" id="PF07715"/>
    </source>
</evidence>
<evidence type="ECO:0000256" key="3">
    <source>
        <dbReference type="ARBA" id="ARBA00022452"/>
    </source>
</evidence>
<dbReference type="FunFam" id="2.170.130.10:FF:000008">
    <property type="entry name" value="SusC/RagA family TonB-linked outer membrane protein"/>
    <property type="match status" value="1"/>
</dbReference>
<gene>
    <name evidence="12" type="ORF">DSL99_2852</name>
</gene>
<evidence type="ECO:0000256" key="1">
    <source>
        <dbReference type="ARBA" id="ARBA00004571"/>
    </source>
</evidence>
<comment type="caution">
    <text evidence="12">The sequence shown here is derived from an EMBL/GenBank/DDBJ whole genome shotgun (WGS) entry which is preliminary data.</text>
</comment>
<dbReference type="Gene3D" id="2.170.130.10">
    <property type="entry name" value="TonB-dependent receptor, plug domain"/>
    <property type="match status" value="1"/>
</dbReference>
<dbReference type="InterPro" id="IPR036942">
    <property type="entry name" value="Beta-barrel_TonB_sf"/>
</dbReference>
<dbReference type="STRING" id="1122159.SAMN02745246_03145"/>
<dbReference type="SUPFAM" id="SSF56935">
    <property type="entry name" value="Porins"/>
    <property type="match status" value="1"/>
</dbReference>
<keyword evidence="5 9" id="KW-0798">TonB box</keyword>
<dbReference type="NCBIfam" id="TIGR04057">
    <property type="entry name" value="SusC_RagA_signa"/>
    <property type="match status" value="1"/>
</dbReference>
<dbReference type="Gene3D" id="2.60.40.1120">
    <property type="entry name" value="Carboxypeptidase-like, regulatory domain"/>
    <property type="match status" value="1"/>
</dbReference>
<evidence type="ECO:0000256" key="5">
    <source>
        <dbReference type="ARBA" id="ARBA00023077"/>
    </source>
</evidence>
<dbReference type="Pfam" id="PF13715">
    <property type="entry name" value="CarbopepD_reg_2"/>
    <property type="match status" value="1"/>
</dbReference>
<dbReference type="InterPro" id="IPR012910">
    <property type="entry name" value="Plug_dom"/>
</dbReference>
<protein>
    <submittedName>
        <fullName evidence="12">TonB-linked SusC/RagA family outer membrane protein</fullName>
    </submittedName>
</protein>
<dbReference type="Pfam" id="PF07715">
    <property type="entry name" value="Plug"/>
    <property type="match status" value="1"/>
</dbReference>
<evidence type="ECO:0000256" key="9">
    <source>
        <dbReference type="RuleBase" id="RU003357"/>
    </source>
</evidence>
<dbReference type="InterPro" id="IPR008969">
    <property type="entry name" value="CarboxyPept-like_regulatory"/>
</dbReference>
<evidence type="ECO:0000313" key="12">
    <source>
        <dbReference type="EMBL" id="RXG27628.1"/>
    </source>
</evidence>
<keyword evidence="3 8" id="KW-1134">Transmembrane beta strand</keyword>
<dbReference type="GO" id="GO:0009279">
    <property type="term" value="C:cell outer membrane"/>
    <property type="evidence" value="ECO:0007669"/>
    <property type="project" value="UniProtKB-SubCell"/>
</dbReference>
<dbReference type="Proteomes" id="UP000290608">
    <property type="component" value="Unassembled WGS sequence"/>
</dbReference>
<proteinExistence type="inferred from homology"/>